<organism evidence="2">
    <name type="scientific">Emberiza chrysophrys ambidensovirus</name>
    <dbReference type="NCBI Taxonomy" id="2794444"/>
    <lineage>
        <taxon>Viruses</taxon>
        <taxon>Monodnaviria</taxon>
        <taxon>Shotokuvirae</taxon>
        <taxon>Cossaviricota</taxon>
        <taxon>Quintoviricetes</taxon>
        <taxon>Piccovirales</taxon>
        <taxon>Parvoviridae</taxon>
        <taxon>Densovirinae</taxon>
        <taxon>Ambidensovirus</taxon>
    </lineage>
</organism>
<name>A0A8A4XE61_9VIRU</name>
<dbReference type="InterPro" id="IPR003433">
    <property type="entry name" value="Capsid_VP4_densovirus"/>
</dbReference>
<proteinExistence type="predicted"/>
<sequence>MPLPGTASGQGGAGLNTIEQDDHQDEGVVSVPRTMLYSEWFHRVFKKAHKILTFGIATTTIEKAIPEPGTGKNYFLTSALASLPVHRIPFYMNQQEYFLLQPGEEVTLLKVKIIQRNVRIAFEAGGSTNHLATLNQNKNIQYAVGLNKTGIGLDSKYSAFVATEPMIPTDVDTAQWLNLGTALYGEEQTSAQFTTSLPLNAFGGYYIAPNYWTTASHSSYRGGWPNVISHITTKNAAATQDKVLLEYTYEPGFAPLINSVNYRGIGNPYRGEGLAIGMGTAPYYPNTMLITNAVSTATPRPPAECSWAAGNNDNYQRARNSRFAYTARIERSQELGRGLRNAIQAKAQPSLHIGIEAIPALTTSSIGGGEPLHYTDAQAYFDVEVEMHTKFRNRAARQYGTVSDIDFEDQIFETMPTTTQPNDASSCFMGLLTTNIAN</sequence>
<dbReference type="EMBL" id="MW046626">
    <property type="protein sequence ID" value="QTE04112.1"/>
    <property type="molecule type" value="Genomic_DNA"/>
</dbReference>
<feature type="region of interest" description="Disordered" evidence="1">
    <location>
        <begin position="1"/>
        <end position="24"/>
    </location>
</feature>
<evidence type="ECO:0000256" key="1">
    <source>
        <dbReference type="SAM" id="MobiDB-lite"/>
    </source>
</evidence>
<evidence type="ECO:0000313" key="2">
    <source>
        <dbReference type="EMBL" id="QTE04112.1"/>
    </source>
</evidence>
<accession>A0A8A4XE61</accession>
<dbReference type="Pfam" id="PF02336">
    <property type="entry name" value="Denso_VP4"/>
    <property type="match status" value="1"/>
</dbReference>
<protein>
    <submittedName>
        <fullName evidence="2">Structural protein</fullName>
    </submittedName>
</protein>
<dbReference type="SUPFAM" id="SSF88645">
    <property type="entry name" value="ssDNA viruses"/>
    <property type="match status" value="1"/>
</dbReference>
<reference evidence="2" key="2">
    <citation type="journal article" date="2022" name="Gigascience">
        <title>Parvovirus dark matter in the cloaca of wild birds.</title>
        <authorList>
            <person name="Dai Z."/>
            <person name="Wang H."/>
            <person name="Wu H."/>
            <person name="Zhang Q."/>
            <person name="Ji L."/>
            <person name="Wang X."/>
            <person name="Shen Q."/>
            <person name="Yang S."/>
            <person name="Ma X."/>
            <person name="Shan T."/>
            <person name="Zhang W."/>
        </authorList>
    </citation>
    <scope>NUCLEOTIDE SEQUENCE</scope>
    <source>
        <strain evidence="2">Ybb117par024</strain>
    </source>
</reference>
<reference evidence="2" key="1">
    <citation type="submission" date="2020-09" db="EMBL/GenBank/DDBJ databases">
        <authorList>
            <person name="Dai Z."/>
            <person name="Yang S."/>
            <person name="Zhang W."/>
        </authorList>
    </citation>
    <scope>NUCLEOTIDE SEQUENCE</scope>
    <source>
        <strain evidence="2">Ybb117par024</strain>
    </source>
</reference>
<dbReference type="GO" id="GO:0005198">
    <property type="term" value="F:structural molecule activity"/>
    <property type="evidence" value="ECO:0007669"/>
    <property type="project" value="InterPro"/>
</dbReference>
<dbReference type="InterPro" id="IPR016184">
    <property type="entry name" value="Capsid/spike_ssDNA_virus"/>
</dbReference>